<dbReference type="AlphaFoldDB" id="A0A0H5DRL9"/>
<sequence length="86" mass="10035">MNRKSKFSVEISSDLVYEEMVANILFEEEEVATVSQEKGLENLEIEIFPSFDGKSWEFSFEEYIKALNFAKNCLLKMQKLPKESDD</sequence>
<keyword evidence="2" id="KW-1185">Reference proteome</keyword>
<dbReference type="EMBL" id="CWGJ01000028">
    <property type="protein sequence ID" value="CRX39351.1"/>
    <property type="molecule type" value="Genomic_DNA"/>
</dbReference>
<gene>
    <name evidence="1" type="ORF">ELAC_2029</name>
</gene>
<dbReference type="Proteomes" id="UP000220251">
    <property type="component" value="Unassembled WGS sequence"/>
</dbReference>
<reference evidence="2" key="1">
    <citation type="submission" date="2015-06" db="EMBL/GenBank/DDBJ databases">
        <authorList>
            <person name="Bertelli C."/>
        </authorList>
    </citation>
    <scope>NUCLEOTIDE SEQUENCE [LARGE SCALE GENOMIC DNA]</scope>
    <source>
        <strain evidence="2">CRIB-30</strain>
    </source>
</reference>
<proteinExistence type="predicted"/>
<evidence type="ECO:0000313" key="1">
    <source>
        <dbReference type="EMBL" id="CRX39351.1"/>
    </source>
</evidence>
<name>A0A0H5DRL9_9BACT</name>
<organism evidence="1 2">
    <name type="scientific">Estrella lausannensis</name>
    <dbReference type="NCBI Taxonomy" id="483423"/>
    <lineage>
        <taxon>Bacteria</taxon>
        <taxon>Pseudomonadati</taxon>
        <taxon>Chlamydiota</taxon>
        <taxon>Chlamydiia</taxon>
        <taxon>Parachlamydiales</taxon>
        <taxon>Candidatus Criblamydiaceae</taxon>
        <taxon>Estrella</taxon>
    </lineage>
</organism>
<evidence type="ECO:0000313" key="2">
    <source>
        <dbReference type="Proteomes" id="UP000220251"/>
    </source>
</evidence>
<dbReference type="OrthoDB" id="21909at2"/>
<dbReference type="RefSeq" id="WP_098039221.1">
    <property type="nucleotide sequence ID" value="NZ_CWGJ01000028.1"/>
</dbReference>
<accession>A0A0H5DRL9</accession>
<protein>
    <submittedName>
        <fullName evidence="1">Uncharacterized protein</fullName>
    </submittedName>
</protein>